<evidence type="ECO:0000313" key="3">
    <source>
        <dbReference type="EMBL" id="NKQ58910.1"/>
    </source>
</evidence>
<keyword evidence="2" id="KW-0812">Transmembrane</keyword>
<dbReference type="EMBL" id="JAAXLS010000070">
    <property type="protein sequence ID" value="NKQ58910.1"/>
    <property type="molecule type" value="Genomic_DNA"/>
</dbReference>
<feature type="compositionally biased region" description="Pro residues" evidence="1">
    <location>
        <begin position="317"/>
        <end position="326"/>
    </location>
</feature>
<feature type="region of interest" description="Disordered" evidence="1">
    <location>
        <begin position="72"/>
        <end position="100"/>
    </location>
</feature>
<dbReference type="Proteomes" id="UP000715441">
    <property type="component" value="Unassembled WGS sequence"/>
</dbReference>
<organism evidence="3 4">
    <name type="scientific">Amycolatopsis acididurans</name>
    <dbReference type="NCBI Taxonomy" id="2724524"/>
    <lineage>
        <taxon>Bacteria</taxon>
        <taxon>Bacillati</taxon>
        <taxon>Actinomycetota</taxon>
        <taxon>Actinomycetes</taxon>
        <taxon>Pseudonocardiales</taxon>
        <taxon>Pseudonocardiaceae</taxon>
        <taxon>Amycolatopsis</taxon>
    </lineage>
</organism>
<gene>
    <name evidence="3" type="ORF">HFP15_39310</name>
</gene>
<protein>
    <submittedName>
        <fullName evidence="3">Uncharacterized protein</fullName>
    </submittedName>
</protein>
<name>A0ABX1JJ70_9PSEU</name>
<evidence type="ECO:0000256" key="2">
    <source>
        <dbReference type="SAM" id="Phobius"/>
    </source>
</evidence>
<keyword evidence="2" id="KW-0472">Membrane</keyword>
<feature type="region of interest" description="Disordered" evidence="1">
    <location>
        <begin position="306"/>
        <end position="326"/>
    </location>
</feature>
<feature type="transmembrane region" description="Helical" evidence="2">
    <location>
        <begin position="42"/>
        <end position="60"/>
    </location>
</feature>
<keyword evidence="4" id="KW-1185">Reference proteome</keyword>
<evidence type="ECO:0000256" key="1">
    <source>
        <dbReference type="SAM" id="MobiDB-lite"/>
    </source>
</evidence>
<reference evidence="3 4" key="1">
    <citation type="submission" date="2020-04" db="EMBL/GenBank/DDBJ databases">
        <title>Novel species.</title>
        <authorList>
            <person name="Teo W.F.A."/>
            <person name="Lipun K."/>
            <person name="Srisuk N."/>
            <person name="Duangmal K."/>
        </authorList>
    </citation>
    <scope>NUCLEOTIDE SEQUENCE [LARGE SCALE GENOMIC DNA]</scope>
    <source>
        <strain evidence="3 4">K13G38</strain>
    </source>
</reference>
<accession>A0ABX1JJ70</accession>
<proteinExistence type="predicted"/>
<evidence type="ECO:0000313" key="4">
    <source>
        <dbReference type="Proteomes" id="UP000715441"/>
    </source>
</evidence>
<comment type="caution">
    <text evidence="3">The sequence shown here is derived from an EMBL/GenBank/DDBJ whole genome shotgun (WGS) entry which is preliminary data.</text>
</comment>
<feature type="compositionally biased region" description="Low complexity" evidence="1">
    <location>
        <begin position="72"/>
        <end position="90"/>
    </location>
</feature>
<keyword evidence="2" id="KW-1133">Transmembrane helix</keyword>
<dbReference type="RefSeq" id="WP_168523190.1">
    <property type="nucleotide sequence ID" value="NZ_JAAXLS010000070.1"/>
</dbReference>
<sequence>MDDNGIDDHPDLLDPDWRRHAEKEAWSELRATRRRRSRGRRIVIPLAVLVVVAGAGYGVYRWGKTTSDHYSAPAPAAGQSAATTTAAGPSDLPVWGKIDRDHPFTDTPAQNWAAGLAGLTTPPAAKVGEFSAKQVGDAIGRVKAAIAASALDTATLEHHDTAHYLSLFAPDDREQMRPELADTLKASSYVVFLADGYHLLPSAPRMNGSLTIKAGARGELVLHATYITAYAFDPGDTRVSGPADIVAFKRADEDYVLRTAGAFADTSAGLWVDNGTRYAYAIACDKAKQGFLAPGFADRGYTDVTQDSLEPGVFDPNQPPPTKEDC</sequence>